<name>A0ACC2RQY6_9FUNG</name>
<sequence>MSSIYKKSPDSHQSNVNKRHVLTLEERVAVLKYLDSHPNASMDEVCLRFSSNPRTLRRIQDKRETLLNLPAGDKRLSRTRFTKGNCLPVEFCVLRWMDLAHFNKLNVTNHTLQNRAKYFFSLVKNYLPQVPFLAASNGWINRFKVRNSIDLKDLNRESSSYFSQELAPKRVAIQNTLSKYSLEDVFVLSTTVLFYSFLPTLSNPVPRGSNPQLPPSERISLFLCSNASGKEKLFPSVVVPSSSIMEGSEDIHVSLFSNASGRIDSDSCHYWLESFHRYVNGRRVALVLDYTFSLYFSALSVTSLYPNLELVFLPQRHSLALQPFNLGITDVFKTEYRVCLAKTAFEHCSGGSEEDFVSFNITQPRAIALIEKAWSALAPSAIQLSWKASGLLPSHLVQEISELDLTLPDPIHSFLSLHPQLYSVFVNFNACDRINLDRDGSFPTEAEILIVEEAVSWLLDAQSSVPDVKLFQVPITPTEDFCPGQMIPRYDFDQNYTRDTHEFPFNDISYFPVFTPLPNPTINEEYQPPYMMEEHNTFPREPSHFNGAETQSLISRNIQIQNVDMLLGLLRNQLCSSFDAPENITAALDLISQYVHRHDQ</sequence>
<evidence type="ECO:0000313" key="2">
    <source>
        <dbReference type="Proteomes" id="UP001165960"/>
    </source>
</evidence>
<protein>
    <submittedName>
        <fullName evidence="1">Uncharacterized protein</fullName>
    </submittedName>
</protein>
<gene>
    <name evidence="1" type="ORF">DSO57_1039703</name>
</gene>
<evidence type="ECO:0000313" key="1">
    <source>
        <dbReference type="EMBL" id="KAJ9052507.1"/>
    </source>
</evidence>
<keyword evidence="2" id="KW-1185">Reference proteome</keyword>
<dbReference type="Proteomes" id="UP001165960">
    <property type="component" value="Unassembled WGS sequence"/>
</dbReference>
<comment type="caution">
    <text evidence="1">The sequence shown here is derived from an EMBL/GenBank/DDBJ whole genome shotgun (WGS) entry which is preliminary data.</text>
</comment>
<reference evidence="1" key="1">
    <citation type="submission" date="2022-04" db="EMBL/GenBank/DDBJ databases">
        <title>Genome of the entomopathogenic fungus Entomophthora muscae.</title>
        <authorList>
            <person name="Elya C."/>
            <person name="Lovett B.R."/>
            <person name="Lee E."/>
            <person name="Macias A.M."/>
            <person name="Hajek A.E."/>
            <person name="De Bivort B.L."/>
            <person name="Kasson M.T."/>
            <person name="De Fine Licht H.H."/>
            <person name="Stajich J.E."/>
        </authorList>
    </citation>
    <scope>NUCLEOTIDE SEQUENCE</scope>
    <source>
        <strain evidence="1">Berkeley</strain>
    </source>
</reference>
<organism evidence="1 2">
    <name type="scientific">Entomophthora muscae</name>
    <dbReference type="NCBI Taxonomy" id="34485"/>
    <lineage>
        <taxon>Eukaryota</taxon>
        <taxon>Fungi</taxon>
        <taxon>Fungi incertae sedis</taxon>
        <taxon>Zoopagomycota</taxon>
        <taxon>Entomophthoromycotina</taxon>
        <taxon>Entomophthoromycetes</taxon>
        <taxon>Entomophthorales</taxon>
        <taxon>Entomophthoraceae</taxon>
        <taxon>Entomophthora</taxon>
    </lineage>
</organism>
<dbReference type="EMBL" id="QTSX02006653">
    <property type="protein sequence ID" value="KAJ9052507.1"/>
    <property type="molecule type" value="Genomic_DNA"/>
</dbReference>
<proteinExistence type="predicted"/>
<accession>A0ACC2RQY6</accession>